<evidence type="ECO:0000259" key="7">
    <source>
        <dbReference type="PROSITE" id="PS51820"/>
    </source>
</evidence>
<dbReference type="InterPro" id="IPR002772">
    <property type="entry name" value="Glyco_hydro_3_C"/>
</dbReference>
<dbReference type="GO" id="GO:0005975">
    <property type="term" value="P:carbohydrate metabolic process"/>
    <property type="evidence" value="ECO:0007669"/>
    <property type="project" value="InterPro"/>
</dbReference>
<dbReference type="SMART" id="SM01217">
    <property type="entry name" value="Fn3_like"/>
    <property type="match status" value="1"/>
</dbReference>
<dbReference type="Pfam" id="PF14310">
    <property type="entry name" value="Fn3-like"/>
    <property type="match status" value="1"/>
</dbReference>
<dbReference type="Gene3D" id="3.40.50.1700">
    <property type="entry name" value="Glycoside hydrolase family 3 C-terminal domain"/>
    <property type="match status" value="1"/>
</dbReference>
<dbReference type="Pfam" id="PF00933">
    <property type="entry name" value="Glyco_hydro_3"/>
    <property type="match status" value="1"/>
</dbReference>
<dbReference type="PRINTS" id="PR00133">
    <property type="entry name" value="GLHYDRLASE3"/>
</dbReference>
<keyword evidence="2 8" id="KW-0378">Hydrolase</keyword>
<dbReference type="Proteomes" id="UP000055702">
    <property type="component" value="Unassembled WGS sequence"/>
</dbReference>
<dbReference type="PROSITE" id="PS51820">
    <property type="entry name" value="PA14"/>
    <property type="match status" value="1"/>
</dbReference>
<dbReference type="Pfam" id="PF07691">
    <property type="entry name" value="PA14"/>
    <property type="match status" value="1"/>
</dbReference>
<dbReference type="InterPro" id="IPR011658">
    <property type="entry name" value="PA14_dom"/>
</dbReference>
<protein>
    <recommendedName>
        <fullName evidence="5">Beta-D-glucoside glucohydrolase</fullName>
    </recommendedName>
    <alternativeName>
        <fullName evidence="3">Cellobiase</fullName>
    </alternativeName>
    <alternativeName>
        <fullName evidence="4">Gentiobiase</fullName>
    </alternativeName>
</protein>
<dbReference type="SUPFAM" id="SSF51445">
    <property type="entry name" value="(Trans)glycosidases"/>
    <property type="match status" value="1"/>
</dbReference>
<dbReference type="AlphaFoldDB" id="A0A106BXD0"/>
<accession>A0A106BXD0</accession>
<feature type="chain" id="PRO_5007125829" description="Beta-D-glucoside glucohydrolase" evidence="6">
    <location>
        <begin position="37"/>
        <end position="887"/>
    </location>
</feature>
<dbReference type="InterPro" id="IPR037524">
    <property type="entry name" value="PA14/GLEYA"/>
</dbReference>
<comment type="caution">
    <text evidence="8">The sequence shown here is derived from an EMBL/GenBank/DDBJ whole genome shotgun (WGS) entry which is preliminary data.</text>
</comment>
<dbReference type="SUPFAM" id="SSF52279">
    <property type="entry name" value="Beta-D-glucan exohydrolase, C-terminal domain"/>
    <property type="match status" value="1"/>
</dbReference>
<organism evidence="8">
    <name type="scientific">Shewanella frigidimarina</name>
    <dbReference type="NCBI Taxonomy" id="56812"/>
    <lineage>
        <taxon>Bacteria</taxon>
        <taxon>Pseudomonadati</taxon>
        <taxon>Pseudomonadota</taxon>
        <taxon>Gammaproteobacteria</taxon>
        <taxon>Alteromonadales</taxon>
        <taxon>Shewanellaceae</taxon>
        <taxon>Shewanella</taxon>
    </lineage>
</organism>
<evidence type="ECO:0000256" key="1">
    <source>
        <dbReference type="ARBA" id="ARBA00005336"/>
    </source>
</evidence>
<dbReference type="InterPro" id="IPR036962">
    <property type="entry name" value="Glyco_hydro_3_N_sf"/>
</dbReference>
<dbReference type="InterPro" id="IPR001764">
    <property type="entry name" value="Glyco_hydro_3_N"/>
</dbReference>
<dbReference type="InterPro" id="IPR013783">
    <property type="entry name" value="Ig-like_fold"/>
</dbReference>
<dbReference type="InterPro" id="IPR026891">
    <property type="entry name" value="Fn3-like"/>
</dbReference>
<dbReference type="PANTHER" id="PTHR42715:SF10">
    <property type="entry name" value="BETA-GLUCOSIDASE"/>
    <property type="match status" value="1"/>
</dbReference>
<dbReference type="Gene3D" id="2.60.40.10">
    <property type="entry name" value="Immunoglobulins"/>
    <property type="match status" value="1"/>
</dbReference>
<proteinExistence type="inferred from homology"/>
<dbReference type="InterPro" id="IPR036881">
    <property type="entry name" value="Glyco_hydro_3_C_sf"/>
</dbReference>
<dbReference type="FunFam" id="2.60.40.10:FF:000495">
    <property type="entry name" value="Periplasmic beta-glucosidase"/>
    <property type="match status" value="1"/>
</dbReference>
<feature type="domain" description="PA14" evidence="7">
    <location>
        <begin position="476"/>
        <end position="605"/>
    </location>
</feature>
<evidence type="ECO:0000256" key="5">
    <source>
        <dbReference type="ARBA" id="ARBA00032594"/>
    </source>
</evidence>
<dbReference type="PANTHER" id="PTHR42715">
    <property type="entry name" value="BETA-GLUCOSIDASE"/>
    <property type="match status" value="1"/>
</dbReference>
<comment type="similarity">
    <text evidence="1">Belongs to the glycosyl hydrolase 3 family.</text>
</comment>
<evidence type="ECO:0000313" key="8">
    <source>
        <dbReference type="EMBL" id="KVX00343.1"/>
    </source>
</evidence>
<gene>
    <name evidence="8" type="ORF">AWJ07_08220</name>
</gene>
<evidence type="ECO:0000256" key="6">
    <source>
        <dbReference type="SAM" id="SignalP"/>
    </source>
</evidence>
<evidence type="ECO:0000313" key="9">
    <source>
        <dbReference type="Proteomes" id="UP000055702"/>
    </source>
</evidence>
<dbReference type="EMBL" id="LRDC01000051">
    <property type="protein sequence ID" value="KVX00343.1"/>
    <property type="molecule type" value="Genomic_DNA"/>
</dbReference>
<evidence type="ECO:0000256" key="4">
    <source>
        <dbReference type="ARBA" id="ARBA00032194"/>
    </source>
</evidence>
<name>A0A106BXD0_SHEFR</name>
<keyword evidence="6" id="KW-0732">Signal</keyword>
<reference evidence="8 9" key="1">
    <citation type="submission" date="2016-01" db="EMBL/GenBank/DDBJ databases">
        <title>Draft genome of the antarctic isolate Shewanella frigidimarina Ag06-30.</title>
        <authorList>
            <person name="Parmeciano Di Noto G."/>
            <person name="Vazquez S."/>
            <person name="Mac Cormack W."/>
            <person name="Iriarte A."/>
            <person name="Quiroga C."/>
        </authorList>
    </citation>
    <scope>NUCLEOTIDE SEQUENCE [LARGE SCALE GENOMIC DNA]</scope>
    <source>
        <strain evidence="8 9">Ag06-30</strain>
    </source>
</reference>
<sequence length="887" mass="98146">MAKPQHGNISSNHKKKALTACVSSLIYLGVSHAALAAHPTITPQTLHALTVLPDNEKLRIGDRISQVEDDINRLLPQLTLEEKVSLVHAAGKFHIPAIERLGIHEMWMSDGPHGVRYEIDRNSWAPAGWTNDYSTYLPPLTAIAASWDLNMATLHGNVLGAEARHRNKDLILGPGVNLARLPLYGRNFEYMGEDPFLAASLVVPEIKAIQANDVGATVKHYALNTQELNRTKVNAKPDERTLREVYLPAFEAAVKQANVHAIMGAYNEFRGTNANQSEHLVNTILKGEWGFQGVLLTDWNVDINTYDAAMNGLDIEMGTDVADFDDYFMAKPLLEMLNAGKVPVSVLDDKVRRILRVQLSIGMMDKHRLSGERNTQAHRDDARTLAANGIVLLKNDNKVLPLHADKLKHVLVLGPNADKRHGFGGGSSEVKALYEISPLAGLKAKLGDKVDITFMRPASSEFMPIPNDYLTTRHWTGTPSWQINYYNDNKMTQLASESWIADPQFDAKGQRQFVEIKANLKPIETGSHSFNIKADGKIALFINDKPLLTSTTAKSDSIITKAIKLTAGETYAVSLRYQGDQQATLGWETPNSLYNSEQEYLAAAKKADAVIYFGGLSHADDRESIDRPDMVLPGQQDEVIAKLLNTNPNTIVFMLGGSAVEMPWADNANTIAWGWYGGMEAGNAYADMLLGNQNPSGKMPITLPKKLTDTAPIALNDYNATESLYSEGVFIGYRWFEQQKIKPLFAFGHGLSYSQFNYSNIRLSSANIANNDMANDDIADDDIITVEVDVTNTSKVDGAEVVQLYLHDVKASVPRPAKELKGFDKLWLKAGETKTASFTLTQRDLSFWDVNTNNWLAESGQFEVMIGASVADIRLRKTFDYQHKAKP</sequence>
<evidence type="ECO:0000256" key="3">
    <source>
        <dbReference type="ARBA" id="ARBA00031448"/>
    </source>
</evidence>
<dbReference type="Gene3D" id="3.20.20.300">
    <property type="entry name" value="Glycoside hydrolase, family 3, N-terminal domain"/>
    <property type="match status" value="1"/>
</dbReference>
<dbReference type="InterPro" id="IPR050288">
    <property type="entry name" value="Cellulose_deg_GH3"/>
</dbReference>
<dbReference type="Gene3D" id="2.60.120.380">
    <property type="match status" value="1"/>
</dbReference>
<dbReference type="InterPro" id="IPR017853">
    <property type="entry name" value="GH"/>
</dbReference>
<feature type="signal peptide" evidence="6">
    <location>
        <begin position="1"/>
        <end position="36"/>
    </location>
</feature>
<dbReference type="Pfam" id="PF01915">
    <property type="entry name" value="Glyco_hydro_3_C"/>
    <property type="match status" value="1"/>
</dbReference>
<evidence type="ECO:0000256" key="2">
    <source>
        <dbReference type="ARBA" id="ARBA00022801"/>
    </source>
</evidence>
<dbReference type="GO" id="GO:0008422">
    <property type="term" value="F:beta-glucosidase activity"/>
    <property type="evidence" value="ECO:0007669"/>
    <property type="project" value="UniProtKB-ARBA"/>
</dbReference>
<dbReference type="RefSeq" id="WP_059747289.1">
    <property type="nucleotide sequence ID" value="NZ_LRDC01000051.1"/>
</dbReference>